<dbReference type="EMBL" id="BQXS01009753">
    <property type="protein sequence ID" value="GKT31848.1"/>
    <property type="molecule type" value="Genomic_DNA"/>
</dbReference>
<keyword evidence="1" id="KW-0472">Membrane</keyword>
<accession>A0ABQ5KH40</accession>
<comment type="caution">
    <text evidence="2">The sequence shown here is derived from an EMBL/GenBank/DDBJ whole genome shotgun (WGS) entry which is preliminary data.</text>
</comment>
<proteinExistence type="predicted"/>
<feature type="non-terminal residue" evidence="2">
    <location>
        <position position="1"/>
    </location>
</feature>
<keyword evidence="1" id="KW-0812">Transmembrane</keyword>
<evidence type="ECO:0000313" key="2">
    <source>
        <dbReference type="EMBL" id="GKT31848.1"/>
    </source>
</evidence>
<organism evidence="2 3">
    <name type="scientific">Aduncisulcus paluster</name>
    <dbReference type="NCBI Taxonomy" id="2918883"/>
    <lineage>
        <taxon>Eukaryota</taxon>
        <taxon>Metamonada</taxon>
        <taxon>Carpediemonas-like organisms</taxon>
        <taxon>Aduncisulcus</taxon>
    </lineage>
</organism>
<dbReference type="Proteomes" id="UP001057375">
    <property type="component" value="Unassembled WGS sequence"/>
</dbReference>
<sequence length="1008" mass="108801">AASPTGRDLVLPTTYAARGTVIYTSVELSDASDATFDIDMLSGPIYNITTDYLDSELSSTNYDTFQLRMSVPVTADNALEGFTLYVDDIISSGATINVCIGVNATGTTTFSPMIECSDAGLMISTSLTDSSLTLPITQAAGLTAGTMYIVIDNVTSTMTMLNFQLTSSATPTQSMYEGIPFSATFTDVNPKYKLLYPHSGTDDDVMFSFSVGSDPTVDLPSPMNVFISRSDTFDDNPTFVLNSNKRQYTFTQSTFSSYDDIHVMLVPEIPPTVDDSYTMDFIVVGAISHALSNSTTTSADIPDASASTGNVNGLVYFRFTPDQENDILFHFTQGASTSGSYTSVWWLCVDRAPVNSTDTDHCVLQDNTEGTNPSSNFEVSVTSATAMADYLWLMQNVDSGDGSGASISVVVYLDMELDLNGSHEIDDLRVGGKDRYFKTTLANTDYLNDLHSCSVEFVGSPVDVKATVCVSVTNEHPSIDNTANCMNGVQTVPFVMDIDSPSNGFVFYTVRVAANGDDPSIAVALNITTRQHIPLDTMGDLNISISSTSLNPLYYRYTVPNGFNGSANAILQPTDTTQTWFNQAIVSLDLILNSDWNNNNNDNVSGLASKGVLFAHLTTVSDIVGSPYIDIQLTRNDTYFPTNSTIPFTLRLERSDSLDNEGFTTEVKMLNTFSSATLDATSGIPQRHAIYPFAQPADITVEPCVGQIDTMAFSRFSYNPSPATAEYSSSPSYGQSVTYHLGGSTAGERKDEIYYLAINPKNTQSSNTKYMYEVFVLYSPMPYPRPILIDDSLSFSASTSDVITVNFALSEASTGNTLTYAVLAVPLSGSSPDPSKDYVYTSSCGCSLGGLIVNRGGVFAKVNPDGVPGDNASLIVDIPSSMKGWYGFNVIVQDELSGVQNAYSGFILDTTDIPFDNKSSIWNVLFWILICIGCGAIIVIVIVCIVNGNKRSKTRRGGYSALEEANQGIAGMNVGMNPDGMMDYEGYTSIAVHTASDRNGYVPLDEEF</sequence>
<evidence type="ECO:0000313" key="3">
    <source>
        <dbReference type="Proteomes" id="UP001057375"/>
    </source>
</evidence>
<keyword evidence="3" id="KW-1185">Reference proteome</keyword>
<reference evidence="2" key="1">
    <citation type="submission" date="2022-03" db="EMBL/GenBank/DDBJ databases">
        <title>Draft genome sequence of Aduncisulcus paluster, a free-living microaerophilic Fornicata.</title>
        <authorList>
            <person name="Yuyama I."/>
            <person name="Kume K."/>
            <person name="Tamura T."/>
            <person name="Inagaki Y."/>
            <person name="Hashimoto T."/>
        </authorList>
    </citation>
    <scope>NUCLEOTIDE SEQUENCE</scope>
    <source>
        <strain evidence="2">NY0171</strain>
    </source>
</reference>
<evidence type="ECO:0000256" key="1">
    <source>
        <dbReference type="SAM" id="Phobius"/>
    </source>
</evidence>
<keyword evidence="1" id="KW-1133">Transmembrane helix</keyword>
<name>A0ABQ5KH40_9EUKA</name>
<protein>
    <submittedName>
        <fullName evidence="2">Uncharacterized protein</fullName>
    </submittedName>
</protein>
<gene>
    <name evidence="2" type="ORF">ADUPG1_006182</name>
</gene>
<feature type="transmembrane region" description="Helical" evidence="1">
    <location>
        <begin position="924"/>
        <end position="946"/>
    </location>
</feature>